<reference evidence="2 3" key="2">
    <citation type="journal article" date="2024" name="G3 (Bethesda)">
        <title>The genome of the cryopelagic Antarctic bald notothen, Trematomus borchgrevinki.</title>
        <authorList>
            <person name="Rayamajhi N."/>
            <person name="Rivera-Colon A.G."/>
            <person name="Minhas B.F."/>
            <person name="Cheng C.C."/>
            <person name="Catchen J.M."/>
        </authorList>
    </citation>
    <scope>NUCLEOTIDE SEQUENCE [LARGE SCALE GENOMIC DNA]</scope>
    <source>
        <strain evidence="2">AGRC-2024</strain>
    </source>
</reference>
<organism evidence="2 3">
    <name type="scientific">Pagothenia borchgrevinki</name>
    <name type="common">Bald rockcod</name>
    <name type="synonym">Trematomus borchgrevinki</name>
    <dbReference type="NCBI Taxonomy" id="8213"/>
    <lineage>
        <taxon>Eukaryota</taxon>
        <taxon>Metazoa</taxon>
        <taxon>Chordata</taxon>
        <taxon>Craniata</taxon>
        <taxon>Vertebrata</taxon>
        <taxon>Euteleostomi</taxon>
        <taxon>Actinopterygii</taxon>
        <taxon>Neopterygii</taxon>
        <taxon>Teleostei</taxon>
        <taxon>Neoteleostei</taxon>
        <taxon>Acanthomorphata</taxon>
        <taxon>Eupercaria</taxon>
        <taxon>Perciformes</taxon>
        <taxon>Notothenioidei</taxon>
        <taxon>Nototheniidae</taxon>
        <taxon>Pagothenia</taxon>
    </lineage>
</organism>
<dbReference type="Proteomes" id="UP001619887">
    <property type="component" value="Unassembled WGS sequence"/>
</dbReference>
<evidence type="ECO:0000313" key="2">
    <source>
        <dbReference type="EMBL" id="KAL3065053.1"/>
    </source>
</evidence>
<keyword evidence="3" id="KW-1185">Reference proteome</keyword>
<feature type="compositionally biased region" description="Basic and acidic residues" evidence="1">
    <location>
        <begin position="129"/>
        <end position="142"/>
    </location>
</feature>
<sequence>MLSWVAKVVPQPPEPPPKNVEEQKLGKPVATPPAEKKVTFLDESKQQAQKDGKPKQEVQAAESGPEPVAQSGVFTWFNATLPKPALPPNLSRANSVEKEENTTTSKPEDEKGMMAWISEGLEKVVPQPDLKKETPAEPEQHTEVSVAAPEKPAEPQITVEEHTDRLLPPRMLDWIKQGLEKVVPQPKTEIMERTEAPAVSKAPEPAPDTKAAPETEKSSKEGEMQANIMGWVGRMLPQPALRLDAGCDEVQNRG</sequence>
<dbReference type="AlphaFoldDB" id="A0ABD2HG87"/>
<gene>
    <name evidence="2" type="ORF">OYC64_015273</name>
</gene>
<accession>A0ABD2HG87</accession>
<feature type="region of interest" description="Disordered" evidence="1">
    <location>
        <begin position="185"/>
        <end position="226"/>
    </location>
</feature>
<evidence type="ECO:0000313" key="3">
    <source>
        <dbReference type="Proteomes" id="UP001619887"/>
    </source>
</evidence>
<feature type="compositionally biased region" description="Basic and acidic residues" evidence="1">
    <location>
        <begin position="34"/>
        <end position="56"/>
    </location>
</feature>
<feature type="region of interest" description="Disordered" evidence="1">
    <location>
        <begin position="1"/>
        <end position="165"/>
    </location>
</feature>
<comment type="caution">
    <text evidence="2">The sequence shown here is derived from an EMBL/GenBank/DDBJ whole genome shotgun (WGS) entry which is preliminary data.</text>
</comment>
<name>A0ABD2HG87_PAGBO</name>
<evidence type="ECO:0000256" key="1">
    <source>
        <dbReference type="SAM" id="MobiDB-lite"/>
    </source>
</evidence>
<feature type="compositionally biased region" description="Basic and acidic residues" evidence="1">
    <location>
        <begin position="211"/>
        <end position="223"/>
    </location>
</feature>
<reference evidence="2 3" key="1">
    <citation type="journal article" date="2022" name="G3 (Bethesda)">
        <title>Evaluating Illumina-, Nanopore-, and PacBio-based genome assembly strategies with the bald notothen, Trematomus borchgrevinki.</title>
        <authorList>
            <person name="Rayamajhi N."/>
            <person name="Cheng C.C."/>
            <person name="Catchen J.M."/>
        </authorList>
    </citation>
    <scope>NUCLEOTIDE SEQUENCE [LARGE SCALE GENOMIC DNA]</scope>
    <source>
        <strain evidence="2">AGRC-2024</strain>
    </source>
</reference>
<proteinExistence type="predicted"/>
<feature type="compositionally biased region" description="Basic and acidic residues" evidence="1">
    <location>
        <begin position="95"/>
        <end position="112"/>
    </location>
</feature>
<dbReference type="EMBL" id="JBIYXZ010002069">
    <property type="protein sequence ID" value="KAL3065053.1"/>
    <property type="molecule type" value="Genomic_DNA"/>
</dbReference>
<protein>
    <submittedName>
        <fullName evidence="2">Uncharacterized protein</fullName>
    </submittedName>
</protein>